<comment type="caution">
    <text evidence="1">The sequence shown here is derived from an EMBL/GenBank/DDBJ whole genome shotgun (WGS) entry which is preliminary data.</text>
</comment>
<gene>
    <name evidence="1" type="ORF">GS597_10230</name>
</gene>
<evidence type="ECO:0000313" key="2">
    <source>
        <dbReference type="Proteomes" id="UP000607397"/>
    </source>
</evidence>
<protein>
    <submittedName>
        <fullName evidence="1">DUF433 domain-containing protein</fullName>
    </submittedName>
</protein>
<reference evidence="1" key="1">
    <citation type="submission" date="2019-12" db="EMBL/GenBank/DDBJ databases">
        <title>High-Quality draft genome sequences of three cyanobacteria isolated from the limestone walls of the Old Cathedral of Coimbra.</title>
        <authorList>
            <person name="Tiago I."/>
            <person name="Soares F."/>
            <person name="Portugal A."/>
        </authorList>
    </citation>
    <scope>NUCLEOTIDE SEQUENCE [LARGE SCALE GENOMIC DNA]</scope>
    <source>
        <strain evidence="1">C</strain>
    </source>
</reference>
<dbReference type="InterPro" id="IPR009057">
    <property type="entry name" value="Homeodomain-like_sf"/>
</dbReference>
<evidence type="ECO:0000313" key="1">
    <source>
        <dbReference type="EMBL" id="NCJ06878.1"/>
    </source>
</evidence>
<dbReference type="InterPro" id="IPR036388">
    <property type="entry name" value="WH-like_DNA-bd_sf"/>
</dbReference>
<dbReference type="Gene3D" id="1.10.10.10">
    <property type="entry name" value="Winged helix-like DNA-binding domain superfamily/Winged helix DNA-binding domain"/>
    <property type="match status" value="1"/>
</dbReference>
<organism evidence="1 2">
    <name type="scientific">Petrachloros mirabilis ULC683</name>
    <dbReference type="NCBI Taxonomy" id="2781853"/>
    <lineage>
        <taxon>Bacteria</taxon>
        <taxon>Bacillati</taxon>
        <taxon>Cyanobacteriota</taxon>
        <taxon>Cyanophyceae</taxon>
        <taxon>Synechococcales</taxon>
        <taxon>Petrachlorosaceae</taxon>
        <taxon>Petrachloros</taxon>
        <taxon>Petrachloros mirabilis</taxon>
    </lineage>
</organism>
<dbReference type="InterPro" id="IPR007367">
    <property type="entry name" value="DUF433"/>
</dbReference>
<dbReference type="EMBL" id="WVIC01000018">
    <property type="protein sequence ID" value="NCJ06878.1"/>
    <property type="molecule type" value="Genomic_DNA"/>
</dbReference>
<dbReference type="PANTHER" id="PTHR34849">
    <property type="entry name" value="SSL5025 PROTEIN"/>
    <property type="match status" value="1"/>
</dbReference>
<dbReference type="AlphaFoldDB" id="A0A8K1ZZK4"/>
<dbReference type="SUPFAM" id="SSF46689">
    <property type="entry name" value="Homeodomain-like"/>
    <property type="match status" value="1"/>
</dbReference>
<dbReference type="Pfam" id="PF04255">
    <property type="entry name" value="DUF433"/>
    <property type="match status" value="1"/>
</dbReference>
<name>A0A8K1ZZK4_9CYAN</name>
<dbReference type="RefSeq" id="WP_161825358.1">
    <property type="nucleotide sequence ID" value="NZ_WVIC01000018.1"/>
</dbReference>
<accession>A0A8K1ZZK4</accession>
<proteinExistence type="predicted"/>
<sequence length="105" mass="11712">MAVASTEYKHIQLDDQGTAIIAGSTMKVVELVTSHLADGWDAGELHAQYPHLSLGQIYSALAYYWDHKTTIDAEIERQFEFAEALRKQASPSPIREKLRAKGLLV</sequence>
<keyword evidence="2" id="KW-1185">Reference proteome</keyword>
<dbReference type="Proteomes" id="UP000607397">
    <property type="component" value="Unassembled WGS sequence"/>
</dbReference>
<dbReference type="PANTHER" id="PTHR34849:SF1">
    <property type="entry name" value="SLR0770 PROTEIN"/>
    <property type="match status" value="1"/>
</dbReference>